<evidence type="ECO:0000256" key="1">
    <source>
        <dbReference type="ARBA" id="ARBA00004141"/>
    </source>
</evidence>
<name>A0A5P0YVM0_9ACTN</name>
<dbReference type="PANTHER" id="PTHR43701:SF2">
    <property type="entry name" value="MEMBRANE TRANSPORTER PROTEIN YJNA-RELATED"/>
    <property type="match status" value="1"/>
</dbReference>
<keyword evidence="4 6" id="KW-1133">Transmembrane helix</keyword>
<evidence type="ECO:0000256" key="6">
    <source>
        <dbReference type="RuleBase" id="RU363041"/>
    </source>
</evidence>
<accession>A0A5P0YVM0</accession>
<keyword evidence="3 6" id="KW-0812">Transmembrane</keyword>
<keyword evidence="8" id="KW-1185">Reference proteome</keyword>
<evidence type="ECO:0000256" key="3">
    <source>
        <dbReference type="ARBA" id="ARBA00022692"/>
    </source>
</evidence>
<dbReference type="PANTHER" id="PTHR43701">
    <property type="entry name" value="MEMBRANE TRANSPORTER PROTEIN MJ0441-RELATED"/>
    <property type="match status" value="1"/>
</dbReference>
<dbReference type="InterPro" id="IPR051598">
    <property type="entry name" value="TSUP/Inactive_protease-like"/>
</dbReference>
<sequence>MSALLLALAAGAAVGLALGALGGGGGILAVPALIYLLDFTPAAATTAALFIVATTSATALYAHARDGQVAWRTAALFSAAGVVPAYLAGAAAGDLPATALTVAFALVALTARAGGGAGVDWAVVAPFTGAAVLAAWDGRRLAAKVSAVALRRIFAGVLLAVAAFMLVGTLV</sequence>
<feature type="transmembrane region" description="Helical" evidence="6">
    <location>
        <begin position="39"/>
        <end position="62"/>
    </location>
</feature>
<evidence type="ECO:0000256" key="2">
    <source>
        <dbReference type="ARBA" id="ARBA00009142"/>
    </source>
</evidence>
<evidence type="ECO:0000256" key="5">
    <source>
        <dbReference type="ARBA" id="ARBA00023136"/>
    </source>
</evidence>
<feature type="transmembrane region" description="Helical" evidence="6">
    <location>
        <begin position="118"/>
        <end position="136"/>
    </location>
</feature>
<proteinExistence type="inferred from homology"/>
<reference evidence="7 8" key="1">
    <citation type="submission" date="2019-10" db="EMBL/GenBank/DDBJ databases">
        <title>Streptomyces sp. nov., a novel actinobacterium isolated from alkaline environment.</title>
        <authorList>
            <person name="Golinska P."/>
        </authorList>
    </citation>
    <scope>NUCLEOTIDE SEQUENCE [LARGE SCALE GENOMIC DNA]</scope>
    <source>
        <strain evidence="7 8">OF1</strain>
    </source>
</reference>
<feature type="transmembrane region" description="Helical" evidence="6">
    <location>
        <begin position="148"/>
        <end position="170"/>
    </location>
</feature>
<keyword evidence="5 6" id="KW-0472">Membrane</keyword>
<evidence type="ECO:0000256" key="4">
    <source>
        <dbReference type="ARBA" id="ARBA00022989"/>
    </source>
</evidence>
<comment type="subcellular location">
    <subcellularLocation>
        <location evidence="6">Cell membrane</location>
        <topology evidence="6">Multi-pass membrane protein</topology>
    </subcellularLocation>
    <subcellularLocation>
        <location evidence="1">Membrane</location>
        <topology evidence="1">Multi-pass membrane protein</topology>
    </subcellularLocation>
</comment>
<evidence type="ECO:0000313" key="7">
    <source>
        <dbReference type="EMBL" id="MQS04344.1"/>
    </source>
</evidence>
<dbReference type="Proteomes" id="UP000320857">
    <property type="component" value="Unassembled WGS sequence"/>
</dbReference>
<dbReference type="RefSeq" id="WP_143650196.1">
    <property type="nucleotide sequence ID" value="NZ_VJYK02000274.1"/>
</dbReference>
<keyword evidence="6" id="KW-1003">Cell membrane</keyword>
<comment type="caution">
    <text evidence="7">The sequence shown here is derived from an EMBL/GenBank/DDBJ whole genome shotgun (WGS) entry which is preliminary data.</text>
</comment>
<dbReference type="Pfam" id="PF01925">
    <property type="entry name" value="TauE"/>
    <property type="match status" value="1"/>
</dbReference>
<protein>
    <recommendedName>
        <fullName evidence="6">Probable membrane transporter protein</fullName>
    </recommendedName>
</protein>
<dbReference type="GO" id="GO:0005886">
    <property type="term" value="C:plasma membrane"/>
    <property type="evidence" value="ECO:0007669"/>
    <property type="project" value="UniProtKB-SubCell"/>
</dbReference>
<feature type="transmembrane region" description="Helical" evidence="6">
    <location>
        <begin position="69"/>
        <end position="89"/>
    </location>
</feature>
<organism evidence="7 8">
    <name type="scientific">Streptomyces alkaliterrae</name>
    <dbReference type="NCBI Taxonomy" id="2213162"/>
    <lineage>
        <taxon>Bacteria</taxon>
        <taxon>Bacillati</taxon>
        <taxon>Actinomycetota</taxon>
        <taxon>Actinomycetes</taxon>
        <taxon>Kitasatosporales</taxon>
        <taxon>Streptomycetaceae</taxon>
        <taxon>Streptomyces</taxon>
    </lineage>
</organism>
<dbReference type="AlphaFoldDB" id="A0A5P0YVM0"/>
<dbReference type="InterPro" id="IPR002781">
    <property type="entry name" value="TM_pro_TauE-like"/>
</dbReference>
<dbReference type="EMBL" id="VJYK02000274">
    <property type="protein sequence ID" value="MQS04344.1"/>
    <property type="molecule type" value="Genomic_DNA"/>
</dbReference>
<comment type="similarity">
    <text evidence="2 6">Belongs to the 4-toluene sulfonate uptake permease (TSUP) (TC 2.A.102) family.</text>
</comment>
<evidence type="ECO:0000313" key="8">
    <source>
        <dbReference type="Proteomes" id="UP000320857"/>
    </source>
</evidence>
<gene>
    <name evidence="7" type="ORF">FNX44_021220</name>
</gene>